<proteinExistence type="predicted"/>
<keyword evidence="3" id="KW-1185">Reference proteome</keyword>
<dbReference type="GO" id="GO:0019902">
    <property type="term" value="F:phosphatase binding"/>
    <property type="evidence" value="ECO:0007669"/>
    <property type="project" value="TreeGrafter"/>
</dbReference>
<name>A0A0D3I7H6_EMIH1</name>
<evidence type="ECO:0000313" key="2">
    <source>
        <dbReference type="EnsemblProtists" id="EOD07211"/>
    </source>
</evidence>
<dbReference type="GO" id="GO:0006511">
    <property type="term" value="P:ubiquitin-dependent protein catabolic process"/>
    <property type="evidence" value="ECO:0007669"/>
    <property type="project" value="InterPro"/>
</dbReference>
<dbReference type="GO" id="GO:0031464">
    <property type="term" value="C:Cul4A-RING E3 ubiquitin ligase complex"/>
    <property type="evidence" value="ECO:0007669"/>
    <property type="project" value="InterPro"/>
</dbReference>
<protein>
    <recommendedName>
        <fullName evidence="4">ELMO domain-containing protein</fullName>
    </recommendedName>
</protein>
<dbReference type="EnsemblProtists" id="EOD07211">
    <property type="protein sequence ID" value="EOD07211"/>
    <property type="gene ID" value="EMIHUDRAFT_198556"/>
</dbReference>
<feature type="compositionally biased region" description="Low complexity" evidence="1">
    <location>
        <begin position="415"/>
        <end position="431"/>
    </location>
</feature>
<dbReference type="InterPro" id="IPR022162">
    <property type="entry name" value="TRPC4AP"/>
</dbReference>
<sequence>MVERLDWSPPPNTAEHSAHGAGCSCSPQSCLQLQLLRMSKASRPVTPRHEPSQAICEKEAGALSYHRLLLLLTLAESESDATTAGGDAEERGVRCGRATEPAASEWQAAGSDSEEEEVEGGVERAVGSGGSDGDCERAVDGSGQGEEAADAEEEAQAQAQARRCLLHMLLSLLLQQPPTSLYLLGLASCVHKWVQASAPAEQRLVASHPGFVRFASPLRGMRALASLGLAPPEPVAAAAAGMTPKLSALRRHGPLADAARGSLAQVVTRRRVELARALVAAASDGDLSVETMCVINAAILFFLLADLDGRGERGGDGRCGRVSLLDAVCEASGVGASAGEEASEDVPALSEEARSLLEGFGRLLRFWGEVYHSHSCERRFLEFSSGVPFPRWLALVAALREDIRHRLSGGGGGDPASRPAAAAPADSTAPRNQCVGGEECECALGPKFGRMGICVE</sequence>
<dbReference type="PANTHER" id="PTHR31743:SF1">
    <property type="entry name" value="SHORT TRANSIENT RECEPTOR POTENTIAL CHANNEL 4-ASSOCIATED PROTEIN"/>
    <property type="match status" value="1"/>
</dbReference>
<dbReference type="RefSeq" id="XP_005759640.1">
    <property type="nucleotide sequence ID" value="XM_005759583.1"/>
</dbReference>
<dbReference type="Proteomes" id="UP000013827">
    <property type="component" value="Unassembled WGS sequence"/>
</dbReference>
<dbReference type="KEGG" id="ehx:EMIHUDRAFT_198556"/>
<evidence type="ECO:0000313" key="3">
    <source>
        <dbReference type="Proteomes" id="UP000013827"/>
    </source>
</evidence>
<reference evidence="2" key="2">
    <citation type="submission" date="2024-10" db="UniProtKB">
        <authorList>
            <consortium name="EnsemblProtists"/>
        </authorList>
    </citation>
    <scope>IDENTIFICATION</scope>
</reference>
<feature type="region of interest" description="Disordered" evidence="1">
    <location>
        <begin position="1"/>
        <end position="23"/>
    </location>
</feature>
<dbReference type="GeneID" id="17253214"/>
<organism evidence="2 3">
    <name type="scientific">Emiliania huxleyi (strain CCMP1516)</name>
    <dbReference type="NCBI Taxonomy" id="280463"/>
    <lineage>
        <taxon>Eukaryota</taxon>
        <taxon>Haptista</taxon>
        <taxon>Haptophyta</taxon>
        <taxon>Prymnesiophyceae</taxon>
        <taxon>Isochrysidales</taxon>
        <taxon>Noelaerhabdaceae</taxon>
        <taxon>Emiliania</taxon>
    </lineage>
</organism>
<accession>A0A0D3I7H6</accession>
<reference evidence="3" key="1">
    <citation type="journal article" date="2013" name="Nature">
        <title>Pan genome of the phytoplankton Emiliania underpins its global distribution.</title>
        <authorList>
            <person name="Read B.A."/>
            <person name="Kegel J."/>
            <person name="Klute M.J."/>
            <person name="Kuo A."/>
            <person name="Lefebvre S.C."/>
            <person name="Maumus F."/>
            <person name="Mayer C."/>
            <person name="Miller J."/>
            <person name="Monier A."/>
            <person name="Salamov A."/>
            <person name="Young J."/>
            <person name="Aguilar M."/>
            <person name="Claverie J.M."/>
            <person name="Frickenhaus S."/>
            <person name="Gonzalez K."/>
            <person name="Herman E.K."/>
            <person name="Lin Y.C."/>
            <person name="Napier J."/>
            <person name="Ogata H."/>
            <person name="Sarno A.F."/>
            <person name="Shmutz J."/>
            <person name="Schroeder D."/>
            <person name="de Vargas C."/>
            <person name="Verret F."/>
            <person name="von Dassow P."/>
            <person name="Valentin K."/>
            <person name="Van de Peer Y."/>
            <person name="Wheeler G."/>
            <person name="Dacks J.B."/>
            <person name="Delwiche C.F."/>
            <person name="Dyhrman S.T."/>
            <person name="Glockner G."/>
            <person name="John U."/>
            <person name="Richards T."/>
            <person name="Worden A.Z."/>
            <person name="Zhang X."/>
            <person name="Grigoriev I.V."/>
            <person name="Allen A.E."/>
            <person name="Bidle K."/>
            <person name="Borodovsky M."/>
            <person name="Bowler C."/>
            <person name="Brownlee C."/>
            <person name="Cock J.M."/>
            <person name="Elias M."/>
            <person name="Gladyshev V.N."/>
            <person name="Groth M."/>
            <person name="Guda C."/>
            <person name="Hadaegh A."/>
            <person name="Iglesias-Rodriguez M.D."/>
            <person name="Jenkins J."/>
            <person name="Jones B.M."/>
            <person name="Lawson T."/>
            <person name="Leese F."/>
            <person name="Lindquist E."/>
            <person name="Lobanov A."/>
            <person name="Lomsadze A."/>
            <person name="Malik S.B."/>
            <person name="Marsh M.E."/>
            <person name="Mackinder L."/>
            <person name="Mock T."/>
            <person name="Mueller-Roeber B."/>
            <person name="Pagarete A."/>
            <person name="Parker M."/>
            <person name="Probert I."/>
            <person name="Quesneville H."/>
            <person name="Raines C."/>
            <person name="Rensing S.A."/>
            <person name="Riano-Pachon D.M."/>
            <person name="Richier S."/>
            <person name="Rokitta S."/>
            <person name="Shiraiwa Y."/>
            <person name="Soanes D.M."/>
            <person name="van der Giezen M."/>
            <person name="Wahlund T.M."/>
            <person name="Williams B."/>
            <person name="Wilson W."/>
            <person name="Wolfe G."/>
            <person name="Wurch L.L."/>
        </authorList>
    </citation>
    <scope>NUCLEOTIDE SEQUENCE</scope>
</reference>
<feature type="region of interest" description="Disordered" evidence="1">
    <location>
        <begin position="80"/>
        <end position="155"/>
    </location>
</feature>
<evidence type="ECO:0000256" key="1">
    <source>
        <dbReference type="SAM" id="MobiDB-lite"/>
    </source>
</evidence>
<dbReference type="PANTHER" id="PTHR31743">
    <property type="entry name" value="TRANSIENT RECEPTOR POTENTIAL CHANNEL 4-ASSOCIATED PROTEIN TCPC4AP"/>
    <property type="match status" value="1"/>
</dbReference>
<dbReference type="AlphaFoldDB" id="A0A0D3I7H6"/>
<dbReference type="PaxDb" id="2903-EOD07211"/>
<evidence type="ECO:0008006" key="4">
    <source>
        <dbReference type="Google" id="ProtNLM"/>
    </source>
</evidence>
<dbReference type="HOGENOM" id="CLU_600563_0_0_1"/>
<feature type="region of interest" description="Disordered" evidence="1">
    <location>
        <begin position="408"/>
        <end position="433"/>
    </location>
</feature>